<comment type="caution">
    <text evidence="3">The sequence shown here is derived from an EMBL/GenBank/DDBJ whole genome shotgun (WGS) entry which is preliminary data.</text>
</comment>
<keyword evidence="1" id="KW-0597">Phosphoprotein</keyword>
<dbReference type="InterPro" id="IPR011006">
    <property type="entry name" value="CheY-like_superfamily"/>
</dbReference>
<evidence type="ECO:0000313" key="4">
    <source>
        <dbReference type="Proteomes" id="UP000474957"/>
    </source>
</evidence>
<evidence type="ECO:0000256" key="1">
    <source>
        <dbReference type="PROSITE-ProRule" id="PRU00169"/>
    </source>
</evidence>
<dbReference type="GO" id="GO:0000160">
    <property type="term" value="P:phosphorelay signal transduction system"/>
    <property type="evidence" value="ECO:0007669"/>
    <property type="project" value="InterPro"/>
</dbReference>
<reference evidence="3 4" key="1">
    <citation type="submission" date="2019-10" db="EMBL/GenBank/DDBJ databases">
        <title>Cognatihalovulum marinum gen. nov. sp. nov., a new member of the family Rhodobacteraceae isolated from deep seawater of the Northwest Indian Ocean.</title>
        <authorList>
            <person name="Ruan C."/>
            <person name="Wang J."/>
            <person name="Zheng X."/>
            <person name="Song L."/>
            <person name="Zhu Y."/>
            <person name="Huang Y."/>
            <person name="Lu Z."/>
            <person name="Du W."/>
            <person name="Huang L."/>
            <person name="Dai X."/>
        </authorList>
    </citation>
    <scope>NUCLEOTIDE SEQUENCE [LARGE SCALE GENOMIC DNA]</scope>
    <source>
        <strain evidence="3 4">2CG4</strain>
    </source>
</reference>
<sequence length="136" mass="14905">MRILLVQESEDLGRIWCRFLRRHGVAADYAGTQRQALAALEDGDYDALVIDPVLDGRGGGLPVADLATFRNPDIIILAVTGSRFFTEGSIFDLIPNACGVMHTPMRPDDLLAYLQHFHARHAPGEAQPGRARIRGA</sequence>
<dbReference type="SUPFAM" id="SSF52172">
    <property type="entry name" value="CheY-like"/>
    <property type="match status" value="1"/>
</dbReference>
<evidence type="ECO:0000313" key="3">
    <source>
        <dbReference type="EMBL" id="MSU88225.1"/>
    </source>
</evidence>
<evidence type="ECO:0000259" key="2">
    <source>
        <dbReference type="PROSITE" id="PS50110"/>
    </source>
</evidence>
<gene>
    <name evidence="3" type="ORF">GE300_01170</name>
</gene>
<dbReference type="Gene3D" id="3.40.50.2300">
    <property type="match status" value="1"/>
</dbReference>
<dbReference type="InterPro" id="IPR001789">
    <property type="entry name" value="Sig_transdc_resp-reg_receiver"/>
</dbReference>
<dbReference type="RefSeq" id="WP_154444079.1">
    <property type="nucleotide sequence ID" value="NZ_WIND01000001.1"/>
</dbReference>
<dbReference type="AlphaFoldDB" id="A0A6L5YWJ7"/>
<proteinExistence type="predicted"/>
<keyword evidence="4" id="KW-1185">Reference proteome</keyword>
<organism evidence="3 4">
    <name type="scientific">Halovulum marinum</name>
    <dbReference type="NCBI Taxonomy" id="2662447"/>
    <lineage>
        <taxon>Bacteria</taxon>
        <taxon>Pseudomonadati</taxon>
        <taxon>Pseudomonadota</taxon>
        <taxon>Alphaproteobacteria</taxon>
        <taxon>Rhodobacterales</taxon>
        <taxon>Paracoccaceae</taxon>
        <taxon>Halovulum</taxon>
    </lineage>
</organism>
<feature type="modified residue" description="4-aspartylphosphate" evidence="1">
    <location>
        <position position="51"/>
    </location>
</feature>
<dbReference type="Proteomes" id="UP000474957">
    <property type="component" value="Unassembled WGS sequence"/>
</dbReference>
<accession>A0A6L5YWJ7</accession>
<dbReference type="PROSITE" id="PS50110">
    <property type="entry name" value="RESPONSE_REGULATORY"/>
    <property type="match status" value="1"/>
</dbReference>
<feature type="domain" description="Response regulatory" evidence="2">
    <location>
        <begin position="2"/>
        <end position="118"/>
    </location>
</feature>
<protein>
    <recommendedName>
        <fullName evidence="2">Response regulatory domain-containing protein</fullName>
    </recommendedName>
</protein>
<dbReference type="EMBL" id="WIND01000001">
    <property type="protein sequence ID" value="MSU88225.1"/>
    <property type="molecule type" value="Genomic_DNA"/>
</dbReference>
<name>A0A6L5YWJ7_9RHOB</name>